<dbReference type="InterPro" id="IPR024923">
    <property type="entry name" value="PG_synth_SpoVB"/>
</dbReference>
<feature type="transmembrane region" description="Helical" evidence="9">
    <location>
        <begin position="286"/>
        <end position="306"/>
    </location>
</feature>
<evidence type="ECO:0000313" key="10">
    <source>
        <dbReference type="EMBL" id="GIP55686.1"/>
    </source>
</evidence>
<dbReference type="PIRSF" id="PIRSF038958">
    <property type="entry name" value="PG_synth_SpoVB"/>
    <property type="match status" value="1"/>
</dbReference>
<evidence type="ECO:0000256" key="8">
    <source>
        <dbReference type="SAM" id="MobiDB-lite"/>
    </source>
</evidence>
<dbReference type="EMBL" id="BOSL01000022">
    <property type="protein sequence ID" value="GIP55686.1"/>
    <property type="molecule type" value="Genomic_DNA"/>
</dbReference>
<feature type="transmembrane region" description="Helical" evidence="9">
    <location>
        <begin position="12"/>
        <end position="32"/>
    </location>
</feature>
<feature type="transmembrane region" description="Helical" evidence="9">
    <location>
        <begin position="96"/>
        <end position="119"/>
    </location>
</feature>
<evidence type="ECO:0000256" key="9">
    <source>
        <dbReference type="SAM" id="Phobius"/>
    </source>
</evidence>
<dbReference type="Pfam" id="PF03023">
    <property type="entry name" value="MurJ"/>
    <property type="match status" value="1"/>
</dbReference>
<feature type="transmembrane region" description="Helical" evidence="9">
    <location>
        <begin position="532"/>
        <end position="552"/>
    </location>
</feature>
<feature type="transmembrane region" description="Helical" evidence="9">
    <location>
        <begin position="165"/>
        <end position="182"/>
    </location>
</feature>
<evidence type="ECO:0000256" key="1">
    <source>
        <dbReference type="ARBA" id="ARBA00004651"/>
    </source>
</evidence>
<dbReference type="CDD" id="cd13124">
    <property type="entry name" value="MATE_SpoVB_like"/>
    <property type="match status" value="1"/>
</dbReference>
<evidence type="ECO:0000256" key="2">
    <source>
        <dbReference type="ARBA" id="ARBA00022475"/>
    </source>
</evidence>
<evidence type="ECO:0000256" key="4">
    <source>
        <dbReference type="ARBA" id="ARBA00022960"/>
    </source>
</evidence>
<reference evidence="10 11" key="1">
    <citation type="submission" date="2021-03" db="EMBL/GenBank/DDBJ databases">
        <title>Antimicrobial resistance genes in bacteria isolated from Japanese honey, and their potential for conferring macrolide and lincosamide resistance in the American foulbrood pathogen Paenibacillus larvae.</title>
        <authorList>
            <person name="Okamoto M."/>
            <person name="Kumagai M."/>
            <person name="Kanamori H."/>
            <person name="Takamatsu D."/>
        </authorList>
    </citation>
    <scope>NUCLEOTIDE SEQUENCE [LARGE SCALE GENOMIC DNA]</scope>
    <source>
        <strain evidence="10 11">J42TS3</strain>
    </source>
</reference>
<feature type="transmembrane region" description="Helical" evidence="9">
    <location>
        <begin position="378"/>
        <end position="401"/>
    </location>
</feature>
<feature type="region of interest" description="Disordered" evidence="8">
    <location>
        <begin position="221"/>
        <end position="243"/>
    </location>
</feature>
<dbReference type="Proteomes" id="UP000679992">
    <property type="component" value="Unassembled WGS sequence"/>
</dbReference>
<feature type="transmembrane region" description="Helical" evidence="9">
    <location>
        <begin position="413"/>
        <end position="434"/>
    </location>
</feature>
<dbReference type="PANTHER" id="PTHR30250:SF29">
    <property type="entry name" value="POLYSACCHARIDE BIOSYNTHESIS PROTEIN C-TERMINAL DOMAIN-CONTAINING PROTEIN"/>
    <property type="match status" value="1"/>
</dbReference>
<feature type="transmembrane region" description="Helical" evidence="9">
    <location>
        <begin position="464"/>
        <end position="487"/>
    </location>
</feature>
<dbReference type="RefSeq" id="WP_213656533.1">
    <property type="nucleotide sequence ID" value="NZ_BOSL01000022.1"/>
</dbReference>
<protein>
    <submittedName>
        <fullName evidence="10">Sugar transporter</fullName>
    </submittedName>
</protein>
<keyword evidence="5" id="KW-0573">Peptidoglycan synthesis</keyword>
<keyword evidence="4" id="KW-0133">Cell shape</keyword>
<feature type="transmembrane region" description="Helical" evidence="9">
    <location>
        <begin position="188"/>
        <end position="212"/>
    </location>
</feature>
<dbReference type="Pfam" id="PF01943">
    <property type="entry name" value="Polysacc_synt"/>
    <property type="match status" value="1"/>
</dbReference>
<comment type="caution">
    <text evidence="10">The sequence shown here is derived from an EMBL/GenBank/DDBJ whole genome shotgun (WGS) entry which is preliminary data.</text>
</comment>
<name>A0ABQ4MI80_9BACL</name>
<accession>A0ABQ4MI80</accession>
<dbReference type="PANTHER" id="PTHR30250">
    <property type="entry name" value="PST FAMILY PREDICTED COLANIC ACID TRANSPORTER"/>
    <property type="match status" value="1"/>
</dbReference>
<comment type="subcellular location">
    <subcellularLocation>
        <location evidence="1">Cell membrane</location>
        <topology evidence="1">Multi-pass membrane protein</topology>
    </subcellularLocation>
</comment>
<keyword evidence="3 9" id="KW-0812">Transmembrane</keyword>
<proteinExistence type="predicted"/>
<dbReference type="InterPro" id="IPR050833">
    <property type="entry name" value="Poly_Biosynth_Transport"/>
</dbReference>
<feature type="transmembrane region" description="Helical" evidence="9">
    <location>
        <begin position="499"/>
        <end position="520"/>
    </location>
</feature>
<organism evidence="10 11">
    <name type="scientific">Paenibacillus vini</name>
    <dbReference type="NCBI Taxonomy" id="1476024"/>
    <lineage>
        <taxon>Bacteria</taxon>
        <taxon>Bacillati</taxon>
        <taxon>Bacillota</taxon>
        <taxon>Bacilli</taxon>
        <taxon>Bacillales</taxon>
        <taxon>Paenibacillaceae</taxon>
        <taxon>Paenibacillus</taxon>
    </lineage>
</organism>
<keyword evidence="2" id="KW-1003">Cell membrane</keyword>
<dbReference type="InterPro" id="IPR004268">
    <property type="entry name" value="MurJ"/>
</dbReference>
<keyword evidence="11" id="KW-1185">Reference proteome</keyword>
<feature type="transmembrane region" description="Helical" evidence="9">
    <location>
        <begin position="441"/>
        <end position="458"/>
    </location>
</feature>
<gene>
    <name evidence="10" type="ORF">J42TS3_47210</name>
</gene>
<evidence type="ECO:0000256" key="7">
    <source>
        <dbReference type="ARBA" id="ARBA00023136"/>
    </source>
</evidence>
<keyword evidence="6 9" id="KW-1133">Transmembrane helix</keyword>
<evidence type="ECO:0000256" key="6">
    <source>
        <dbReference type="ARBA" id="ARBA00022989"/>
    </source>
</evidence>
<evidence type="ECO:0000256" key="5">
    <source>
        <dbReference type="ARBA" id="ARBA00022984"/>
    </source>
</evidence>
<feature type="transmembrane region" description="Helical" evidence="9">
    <location>
        <begin position="125"/>
        <end position="144"/>
    </location>
</feature>
<feature type="transmembrane region" description="Helical" evidence="9">
    <location>
        <begin position="337"/>
        <end position="357"/>
    </location>
</feature>
<keyword evidence="10" id="KW-0813">Transport</keyword>
<sequence length="583" mass="60699">MREDKSTASGLLKGAAVLSLAAILSKLLGTLQKIPLQNIGGDGVFGIYNTVYPFYTILITLATAGFPTVVSKFVAERHAMGEESGKRAVLRMATAVMAILGVAGCILMYFGAPLLAAWIGNSHLIPALRSAAPALLFVPLTASLRGYFQGLQNMVPTAVSQVSEQAVRVAVMIILLFYFTGLGGTEAVIAGGALAGSAVGGAVGLLVMLLYWRGHHKQMRQDSAWPSGRGASPAGQDRSEALPQPQVIIKSNTPNFGPAEELTDQGIPAAGLRKNSESGRGLLGEMFRYAIPICLASLAIPLLSLVDTFTLPRLLSRGGDELRAMAEVGVYNRGIPLVQLVTMLASSLSVLFIPLMAEMNLRGDREGIRRQIGLALRWFWLIGLAASAGLALLAGPINVMLYEDGTGTGTFAWVAWTAAPGALVTITAALLQGLGFVRAPAVHLLAAAALKAALNVLLVPQLGITGAAIAGIAAYAVAAALNLALLLRRAGLRPRLRDALLRPAAAALAMAAAVLLLRLVADAVLPPGRLAALAESLLGVLLGAAVFAAAAVRARLIGAAELGALPRVGPKLLRLLRKLRLLR</sequence>
<evidence type="ECO:0000256" key="3">
    <source>
        <dbReference type="ARBA" id="ARBA00022692"/>
    </source>
</evidence>
<keyword evidence="10" id="KW-0762">Sugar transport</keyword>
<dbReference type="InterPro" id="IPR002797">
    <property type="entry name" value="Polysacc_synth"/>
</dbReference>
<keyword evidence="7 9" id="KW-0472">Membrane</keyword>
<evidence type="ECO:0000313" key="11">
    <source>
        <dbReference type="Proteomes" id="UP000679992"/>
    </source>
</evidence>
<feature type="transmembrane region" description="Helical" evidence="9">
    <location>
        <begin position="52"/>
        <end position="75"/>
    </location>
</feature>